<dbReference type="AlphaFoldDB" id="A0A8X6Y7J9"/>
<evidence type="ECO:0000259" key="2">
    <source>
        <dbReference type="Pfam" id="PF14923"/>
    </source>
</evidence>
<proteinExistence type="predicted"/>
<evidence type="ECO:0000313" key="4">
    <source>
        <dbReference type="Proteomes" id="UP000886998"/>
    </source>
</evidence>
<dbReference type="PANTHER" id="PTHR21436:SF2">
    <property type="entry name" value="COILED-COIL DOMAIN-CONTAINING PROTEIN 142"/>
    <property type="match status" value="1"/>
</dbReference>
<feature type="region of interest" description="Disordered" evidence="1">
    <location>
        <begin position="44"/>
        <end position="70"/>
    </location>
</feature>
<dbReference type="Pfam" id="PF14923">
    <property type="entry name" value="CCDC142"/>
    <property type="match status" value="1"/>
</dbReference>
<feature type="region of interest" description="Disordered" evidence="1">
    <location>
        <begin position="125"/>
        <end position="145"/>
    </location>
</feature>
<dbReference type="InterPro" id="IPR026700">
    <property type="entry name" value="CCDC142"/>
</dbReference>
<feature type="compositionally biased region" description="Polar residues" evidence="1">
    <location>
        <begin position="54"/>
        <end position="67"/>
    </location>
</feature>
<dbReference type="InterPro" id="IPR055350">
    <property type="entry name" value="CCDC142_C"/>
</dbReference>
<feature type="non-terminal residue" evidence="3">
    <location>
        <position position="965"/>
    </location>
</feature>
<sequence>MSRRKQPHPFHLDTLNQHSSLLKHGSCNSKRNDLDINMVVSEEHTNPPVGDTNVPINSNQPIQSMDTASDEHGNTSSLIYLIFNLNRLFHPSHPKNVTILQIFQVMMKSNDELIPIRKAFSAEQSKDSNEFSSTSDLSNELGNRGNKACASASYLSARRKCVQEHHLDSLLSDDFSSKYLKLNSKEDQKLFLGASQILEKLNKTISKFSKTNQNEQNSEILSSNTKKANLRELVLYQEVLKRLLEERCTLILKEECDICIKRTLKLIIDFKHLYMNEKLKMMTMPIQACNRFVSRNDISISTLELLIKKLQLMCDLHSSISSSCQKIINCFHVGLDLELYQMVLKTNRILQEHKSNLFYWAYKSVTILMQKLCLADPNSISPDFLQSILESCEIFNVLLKNNKGLIYCYVKSCDLFYHYVKTFEYKEVPLSLVLNYLAFFEAKIASEKVVHFLTSACKKYQQTSFKKKNLQNEAVQNIDSNTSDYCSASISDLDSEHSTIKSHQFTNISSNFAAVLVSITQRNQSLILKYMYAVSNLQNSSNKTKRRASCENNFSFLSARQMWNVPEQNTKSSNYTLLEETYWITFWNNVEMLILKILFDVPYHQYGDSVAGTLILWPDAFLYTLLECLKLSTINNDISEEGKYVMKQIHEYILAHRIYASWDKEFSSALSAIYSHNCSPVPLASNQIRTLPGNILYTCLNLLLSIFDSEFQDMDLLLFLKCLQQLHSTLDCFILWVNNKSRSLIASQNLPTYLLISWSDCKGASQLLLNKTAILNENANTFTRIPILKLQKEKVILQQINILKGFETEAPSIIYKVCSSAIEDSLLFTLKYEHSLKRCSIFGPKTFDLDTQEELIFPLTEVINRLSDTMPILKAITTSVAQALLSVLRSLRKTMRVKHISLLSSELSKFMQWIDTLDLCEEEKNELILLPCIQKVDSILKCIQNPVPLPRPFSKRNRVMPLAET</sequence>
<feature type="domain" description="Coiled-coil protein 142 C-terminal" evidence="2">
    <location>
        <begin position="596"/>
        <end position="820"/>
    </location>
</feature>
<name>A0A8X6Y7J9_9ARAC</name>
<evidence type="ECO:0000256" key="1">
    <source>
        <dbReference type="SAM" id="MobiDB-lite"/>
    </source>
</evidence>
<dbReference type="Proteomes" id="UP000886998">
    <property type="component" value="Unassembled WGS sequence"/>
</dbReference>
<keyword evidence="4" id="KW-1185">Reference proteome</keyword>
<evidence type="ECO:0000313" key="3">
    <source>
        <dbReference type="EMBL" id="GFY67585.1"/>
    </source>
</evidence>
<organism evidence="3 4">
    <name type="scientific">Trichonephila inaurata madagascariensis</name>
    <dbReference type="NCBI Taxonomy" id="2747483"/>
    <lineage>
        <taxon>Eukaryota</taxon>
        <taxon>Metazoa</taxon>
        <taxon>Ecdysozoa</taxon>
        <taxon>Arthropoda</taxon>
        <taxon>Chelicerata</taxon>
        <taxon>Arachnida</taxon>
        <taxon>Araneae</taxon>
        <taxon>Araneomorphae</taxon>
        <taxon>Entelegynae</taxon>
        <taxon>Araneoidea</taxon>
        <taxon>Nephilidae</taxon>
        <taxon>Trichonephila</taxon>
        <taxon>Trichonephila inaurata</taxon>
    </lineage>
</organism>
<dbReference type="OrthoDB" id="6420063at2759"/>
<dbReference type="PANTHER" id="PTHR21436">
    <property type="entry name" value="COILED-COIL DOMAIN-CONTAINING PROTEIN 142"/>
    <property type="match status" value="1"/>
</dbReference>
<reference evidence="3" key="1">
    <citation type="submission" date="2020-08" db="EMBL/GenBank/DDBJ databases">
        <title>Multicomponent nature underlies the extraordinary mechanical properties of spider dragline silk.</title>
        <authorList>
            <person name="Kono N."/>
            <person name="Nakamura H."/>
            <person name="Mori M."/>
            <person name="Yoshida Y."/>
            <person name="Ohtoshi R."/>
            <person name="Malay A.D."/>
            <person name="Moran D.A.P."/>
            <person name="Tomita M."/>
            <person name="Numata K."/>
            <person name="Arakawa K."/>
        </authorList>
    </citation>
    <scope>NUCLEOTIDE SEQUENCE</scope>
</reference>
<feature type="compositionally biased region" description="Polar residues" evidence="1">
    <location>
        <begin position="130"/>
        <end position="141"/>
    </location>
</feature>
<comment type="caution">
    <text evidence="3">The sequence shown here is derived from an EMBL/GenBank/DDBJ whole genome shotgun (WGS) entry which is preliminary data.</text>
</comment>
<protein>
    <recommendedName>
        <fullName evidence="2">Coiled-coil protein 142 C-terminal domain-containing protein</fullName>
    </recommendedName>
</protein>
<accession>A0A8X6Y7J9</accession>
<gene>
    <name evidence="3" type="primary">NCL1_49971</name>
    <name evidence="3" type="ORF">TNIN_147031</name>
</gene>
<dbReference type="EMBL" id="BMAV01016638">
    <property type="protein sequence ID" value="GFY67585.1"/>
    <property type="molecule type" value="Genomic_DNA"/>
</dbReference>